<dbReference type="RefSeq" id="WP_194695847.1">
    <property type="nucleotide sequence ID" value="NZ_JADKPO010000008.1"/>
</dbReference>
<dbReference type="PANTHER" id="PTHR48228:SF5">
    <property type="entry name" value="ALPHA-METHYLACYL-COA RACEMASE"/>
    <property type="match status" value="1"/>
</dbReference>
<accession>A0A930VHM2</accession>
<dbReference type="InterPro" id="IPR050509">
    <property type="entry name" value="CoA-transferase_III"/>
</dbReference>
<keyword evidence="3" id="KW-1185">Reference proteome</keyword>
<comment type="caution">
    <text evidence="2">The sequence shown here is derived from an EMBL/GenBank/DDBJ whole genome shotgun (WGS) entry which is preliminary data.</text>
</comment>
<dbReference type="EMBL" id="JADKPO010000008">
    <property type="protein sequence ID" value="MBF4767709.1"/>
    <property type="molecule type" value="Genomic_DNA"/>
</dbReference>
<dbReference type="SUPFAM" id="SSF89796">
    <property type="entry name" value="CoA-transferase family III (CaiB/BaiF)"/>
    <property type="match status" value="1"/>
</dbReference>
<reference evidence="2" key="1">
    <citation type="submission" date="2020-11" db="EMBL/GenBank/DDBJ databases">
        <title>Nocardioides cynanchi sp. nov., isolated from soil of rhizosphere of Cynanchum wilfordii.</title>
        <authorList>
            <person name="Lee J.-S."/>
            <person name="Suh M.K."/>
            <person name="Kim J.-S."/>
        </authorList>
    </citation>
    <scope>NUCLEOTIDE SEQUENCE</scope>
    <source>
        <strain evidence="2">KCTC 19276</strain>
    </source>
</reference>
<dbReference type="AlphaFoldDB" id="A0A930VHM2"/>
<evidence type="ECO:0000313" key="3">
    <source>
        <dbReference type="Proteomes" id="UP000660668"/>
    </source>
</evidence>
<dbReference type="InterPro" id="IPR044855">
    <property type="entry name" value="CoA-Trfase_III_dom3_sf"/>
</dbReference>
<dbReference type="InterPro" id="IPR003673">
    <property type="entry name" value="CoA-Trfase_fam_III"/>
</dbReference>
<dbReference type="Gene3D" id="3.30.60.110">
    <property type="match status" value="1"/>
</dbReference>
<sequence>MSLGQGTGPLRGVRVVELAGLGPGPHACTILADLGADVIRIDRPGGQPLVGPRDFLTRGRPSVTLDLKHPGAVATVLRLVESADLLVEGLRPGVTERLGLGPDDCLIRNPRLVYGRMTGWGQTGPLASSAGHDISYLAVSGVLHGLGQDPSRPHFPTNLLGDFGGGSTYLVIGLLAALHGARASGQGQVVDAAIVDGAAHLDLMGASHRAMGLATERRTSNLLDGGAPYYDIYETADGRHLAVGALEPQFYAALLDGLGLRESAPDRDDPANYPALRELFAATIATRSLADWTAVFEGTDACVAPVLTPTEAAAHPHLAERATYVDRGRGLEPAPAPRFSRTPAGLGSPPPERAGADTVEALTAWGIEDVEALLASGAAVQI</sequence>
<gene>
    <name evidence="2" type="ORF">ISU10_08010</name>
</gene>
<protein>
    <submittedName>
        <fullName evidence="2">CoA transferase</fullName>
    </submittedName>
</protein>
<evidence type="ECO:0000313" key="2">
    <source>
        <dbReference type="EMBL" id="MBF4767709.1"/>
    </source>
</evidence>
<dbReference type="Gene3D" id="3.30.1540.10">
    <property type="entry name" value="formyl-coa transferase, domain 3"/>
    <property type="match status" value="1"/>
</dbReference>
<feature type="region of interest" description="Disordered" evidence="1">
    <location>
        <begin position="329"/>
        <end position="353"/>
    </location>
</feature>
<keyword evidence="2" id="KW-0808">Transferase</keyword>
<proteinExistence type="predicted"/>
<dbReference type="Gene3D" id="3.40.50.10540">
    <property type="entry name" value="Crotonobetainyl-coa:carnitine coa-transferase, domain 1"/>
    <property type="match status" value="1"/>
</dbReference>
<dbReference type="Pfam" id="PF02515">
    <property type="entry name" value="CoA_transf_3"/>
    <property type="match status" value="1"/>
</dbReference>
<dbReference type="InterPro" id="IPR023606">
    <property type="entry name" value="CoA-Trfase_III_dom_1_sf"/>
</dbReference>
<dbReference type="PANTHER" id="PTHR48228">
    <property type="entry name" value="SUCCINYL-COA--D-CITRAMALATE COA-TRANSFERASE"/>
    <property type="match status" value="1"/>
</dbReference>
<dbReference type="Proteomes" id="UP000660668">
    <property type="component" value="Unassembled WGS sequence"/>
</dbReference>
<evidence type="ECO:0000256" key="1">
    <source>
        <dbReference type="SAM" id="MobiDB-lite"/>
    </source>
</evidence>
<dbReference type="GO" id="GO:0016740">
    <property type="term" value="F:transferase activity"/>
    <property type="evidence" value="ECO:0007669"/>
    <property type="project" value="UniProtKB-KW"/>
</dbReference>
<organism evidence="2 3">
    <name type="scientific">Nocardioides agariphilus</name>
    <dbReference type="NCBI Taxonomy" id="433664"/>
    <lineage>
        <taxon>Bacteria</taxon>
        <taxon>Bacillati</taxon>
        <taxon>Actinomycetota</taxon>
        <taxon>Actinomycetes</taxon>
        <taxon>Propionibacteriales</taxon>
        <taxon>Nocardioidaceae</taxon>
        <taxon>Nocardioides</taxon>
    </lineage>
</organism>
<name>A0A930VHM2_9ACTN</name>